<dbReference type="InterPro" id="IPR024618">
    <property type="entry name" value="DUF3857"/>
</dbReference>
<gene>
    <name evidence="4" type="ORF">FBGL_11705</name>
    <name evidence="3" type="ORF">FGL01_16620</name>
    <name evidence="5" type="ORF">SAMN05192550_0020</name>
</gene>
<accession>A0A1B9DN56</accession>
<dbReference type="RefSeq" id="WP_066328711.1">
    <property type="nucleotide sequence ID" value="NZ_BJVF01000001.1"/>
</dbReference>
<evidence type="ECO:0000313" key="7">
    <source>
        <dbReference type="Proteomes" id="UP000182367"/>
    </source>
</evidence>
<reference evidence="3 8" key="4">
    <citation type="submission" date="2019-07" db="EMBL/GenBank/DDBJ databases">
        <title>Whole genome shotgun sequence of Flavobacterium glycines NBRC 105008.</title>
        <authorList>
            <person name="Hosoyama A."/>
            <person name="Uohara A."/>
            <person name="Ohji S."/>
            <person name="Ichikawa N."/>
        </authorList>
    </citation>
    <scope>NUCLEOTIDE SEQUENCE [LARGE SCALE GENOMIC DNA]</scope>
    <source>
        <strain evidence="3 8">NBRC 105008</strain>
    </source>
</reference>
<dbReference type="EMBL" id="FNEO01000001">
    <property type="protein sequence ID" value="SDI48707.1"/>
    <property type="molecule type" value="Genomic_DNA"/>
</dbReference>
<reference evidence="4" key="2">
    <citation type="submission" date="2016-03" db="EMBL/GenBank/DDBJ databases">
        <authorList>
            <person name="Ploux O."/>
        </authorList>
    </citation>
    <scope>NUCLEOTIDE SEQUENCE</scope>
    <source>
        <strain evidence="4">NBRC 105008</strain>
    </source>
</reference>
<protein>
    <submittedName>
        <fullName evidence="4">Transglutaminase</fullName>
    </submittedName>
</protein>
<dbReference type="Gene3D" id="2.60.120.1130">
    <property type="match status" value="1"/>
</dbReference>
<evidence type="ECO:0000313" key="3">
    <source>
        <dbReference type="EMBL" id="GEL10923.1"/>
    </source>
</evidence>
<dbReference type="EMBL" id="BJVF01000001">
    <property type="protein sequence ID" value="GEL10923.1"/>
    <property type="molecule type" value="Genomic_DNA"/>
</dbReference>
<evidence type="ECO:0000313" key="5">
    <source>
        <dbReference type="EMBL" id="SDI48707.1"/>
    </source>
</evidence>
<proteinExistence type="predicted"/>
<evidence type="ECO:0000259" key="2">
    <source>
        <dbReference type="Pfam" id="PF12969"/>
    </source>
</evidence>
<name>A0A1B9DN56_9FLAO</name>
<evidence type="ECO:0000313" key="8">
    <source>
        <dbReference type="Proteomes" id="UP000321579"/>
    </source>
</evidence>
<keyword evidence="1" id="KW-0732">Signal</keyword>
<dbReference type="Proteomes" id="UP000182367">
    <property type="component" value="Unassembled WGS sequence"/>
</dbReference>
<feature type="domain" description="DUF3857" evidence="2">
    <location>
        <begin position="72"/>
        <end position="217"/>
    </location>
</feature>
<dbReference type="STRING" id="551990.SAMN05192550_0020"/>
<evidence type="ECO:0000313" key="6">
    <source>
        <dbReference type="Proteomes" id="UP000093226"/>
    </source>
</evidence>
<dbReference type="AlphaFoldDB" id="A0A1B9DN56"/>
<dbReference type="Proteomes" id="UP000321579">
    <property type="component" value="Unassembled WGS sequence"/>
</dbReference>
<dbReference type="Proteomes" id="UP000093226">
    <property type="component" value="Unassembled WGS sequence"/>
</dbReference>
<organism evidence="4 6">
    <name type="scientific">Flavobacterium glycines</name>
    <dbReference type="NCBI Taxonomy" id="551990"/>
    <lineage>
        <taxon>Bacteria</taxon>
        <taxon>Pseudomonadati</taxon>
        <taxon>Bacteroidota</taxon>
        <taxon>Flavobacteriia</taxon>
        <taxon>Flavobacteriales</taxon>
        <taxon>Flavobacteriaceae</taxon>
        <taxon>Flavobacterium</taxon>
    </lineage>
</organism>
<feature type="signal peptide" evidence="1">
    <location>
        <begin position="1"/>
        <end position="21"/>
    </location>
</feature>
<dbReference type="OrthoDB" id="98874at2"/>
<evidence type="ECO:0000256" key="1">
    <source>
        <dbReference type="SAM" id="SignalP"/>
    </source>
</evidence>
<dbReference type="Pfam" id="PF12969">
    <property type="entry name" value="DUF3857"/>
    <property type="match status" value="1"/>
</dbReference>
<dbReference type="Gene3D" id="2.60.40.3140">
    <property type="match status" value="1"/>
</dbReference>
<keyword evidence="7" id="KW-1185">Reference proteome</keyword>
<reference evidence="5 7" key="3">
    <citation type="submission" date="2016-10" db="EMBL/GenBank/DDBJ databases">
        <authorList>
            <person name="Varghese N."/>
            <person name="Submissions S."/>
        </authorList>
    </citation>
    <scope>NUCLEOTIDE SEQUENCE [LARGE SCALE GENOMIC DNA]</scope>
    <source>
        <strain evidence="5 7">Gm-149</strain>
    </source>
</reference>
<dbReference type="Gene3D" id="3.10.620.30">
    <property type="match status" value="1"/>
</dbReference>
<evidence type="ECO:0000313" key="4">
    <source>
        <dbReference type="EMBL" id="OCB71105.1"/>
    </source>
</evidence>
<reference evidence="6" key="1">
    <citation type="submission" date="2016-03" db="EMBL/GenBank/DDBJ databases">
        <title>Draft genome sequence of Paenibacillus glacialis DSM 22343.</title>
        <authorList>
            <person name="Shin S.-K."/>
            <person name="Yi H."/>
        </authorList>
    </citation>
    <scope>NUCLEOTIDE SEQUENCE [LARGE SCALE GENOMIC DNA]</scope>
    <source>
        <strain evidence="6">NBRC 105008</strain>
    </source>
</reference>
<feature type="chain" id="PRO_5044556100" evidence="1">
    <location>
        <begin position="22"/>
        <end position="673"/>
    </location>
</feature>
<dbReference type="EMBL" id="LVEO01000019">
    <property type="protein sequence ID" value="OCB71105.1"/>
    <property type="molecule type" value="Genomic_DNA"/>
</dbReference>
<sequence length="673" mass="77280">MKPKFLLTVFTAFIVVCTSNAQDFRLGKVSLQELKEKVHPKDSSAVAAVLFEKAENKLVYNQENGFEIELVVRARIKIYKKGGYDLANKTLRYYLVNNSREKVSFSEVATYNLVDGKIEKTKLKSDGEFDEVINKYWGQKKIVMPNVKEGSVIEYEYVLHSPNIGNPRDWYFQSDIPVNYSEYINSIPEYFVYNTNLKGFISPKVTVEKHNKSLRIDSKVRVSEAGFSATRTNFSSEDIPYTETRTTYLVENMPAIKEESFVNNIRNYTTSLEQELSMTQFPNSMPKMYSTNWDAVVKTIYDYEDFGLELNKTGYFEEDLNQILKGITSVEEKIAVIFTFVKTKVKWNGYHGYSCEEGVRKAYKTGVGNVADINLMLTAMLRYSELNANPVLLSTRSNGISFFPNRTAFNYVISAVETDKGLILMDATEKYSVPNVLPLRDLNWSGRLIRKNGSSEDVDLMPKVNSKEFANVALDVDNHGVINGKVKLYHANHEALRFRQNHIVTNKDAYLESLENKNNNIEINDYVRENELDLAKPIIENYTFKDTKTAEIINNKIYLSPLIFFSLRENPFKQEVREYPVDFGYPIQEKYSITLKIPEGYEVESLPKAMTVDGGENIGMYKFVIGNNNGVIQIVSTSDIYSPIVTPEYYQVLKDFFQKSIEKQNEKIVLKKI</sequence>
<comment type="caution">
    <text evidence="4">The sequence shown here is derived from an EMBL/GenBank/DDBJ whole genome shotgun (WGS) entry which is preliminary data.</text>
</comment>